<sequence>MFSNDTKLTPLHMEKMLSLKDVKIMFYLHGTVHDSIAAQVSWELAREDSIYTPGIVLESPFFSLETIIYEDAIFKLIIFSIFLYLLSLEFITSYLNIIIGGTGWRLLCYSFMQKMIALYLCSTQSNSWIISQR</sequence>
<accession>A0A1I7XI65</accession>
<name>A0A1I7XI65_HETBA</name>
<keyword evidence="1" id="KW-1133">Transmembrane helix</keyword>
<keyword evidence="1" id="KW-0472">Membrane</keyword>
<organism evidence="2 3">
    <name type="scientific">Heterorhabditis bacteriophora</name>
    <name type="common">Entomopathogenic nematode worm</name>
    <dbReference type="NCBI Taxonomy" id="37862"/>
    <lineage>
        <taxon>Eukaryota</taxon>
        <taxon>Metazoa</taxon>
        <taxon>Ecdysozoa</taxon>
        <taxon>Nematoda</taxon>
        <taxon>Chromadorea</taxon>
        <taxon>Rhabditida</taxon>
        <taxon>Rhabditina</taxon>
        <taxon>Rhabditomorpha</taxon>
        <taxon>Strongyloidea</taxon>
        <taxon>Heterorhabditidae</taxon>
        <taxon>Heterorhabditis</taxon>
    </lineage>
</organism>
<dbReference type="WBParaSite" id="Hba_17181">
    <property type="protein sequence ID" value="Hba_17181"/>
    <property type="gene ID" value="Hba_17181"/>
</dbReference>
<evidence type="ECO:0000256" key="1">
    <source>
        <dbReference type="SAM" id="Phobius"/>
    </source>
</evidence>
<protein>
    <submittedName>
        <fullName evidence="3">Peptidase_S9 domain-containing protein</fullName>
    </submittedName>
</protein>
<reference evidence="3" key="1">
    <citation type="submission" date="2016-11" db="UniProtKB">
        <authorList>
            <consortium name="WormBaseParasite"/>
        </authorList>
    </citation>
    <scope>IDENTIFICATION</scope>
</reference>
<proteinExistence type="predicted"/>
<keyword evidence="1" id="KW-0812">Transmembrane</keyword>
<evidence type="ECO:0000313" key="3">
    <source>
        <dbReference type="WBParaSite" id="Hba_17181"/>
    </source>
</evidence>
<dbReference type="AlphaFoldDB" id="A0A1I7XI65"/>
<feature type="transmembrane region" description="Helical" evidence="1">
    <location>
        <begin position="72"/>
        <end position="88"/>
    </location>
</feature>
<keyword evidence="2" id="KW-1185">Reference proteome</keyword>
<evidence type="ECO:0000313" key="2">
    <source>
        <dbReference type="Proteomes" id="UP000095283"/>
    </source>
</evidence>
<dbReference type="Proteomes" id="UP000095283">
    <property type="component" value="Unplaced"/>
</dbReference>